<dbReference type="FunFam" id="1.10.20.10:FF:000015">
    <property type="entry name" value="Transcription initiation factor TFIID subunit 4B"/>
    <property type="match status" value="1"/>
</dbReference>
<dbReference type="EMBL" id="AXCM01016796">
    <property type="status" value="NOT_ANNOTATED_CDS"/>
    <property type="molecule type" value="Genomic_DNA"/>
</dbReference>
<evidence type="ECO:0000256" key="6">
    <source>
        <dbReference type="SAM" id="Coils"/>
    </source>
</evidence>
<dbReference type="InterPro" id="IPR045144">
    <property type="entry name" value="TAF4"/>
</dbReference>
<dbReference type="SUPFAM" id="SSF47113">
    <property type="entry name" value="Histone-fold"/>
    <property type="match status" value="1"/>
</dbReference>
<keyword evidence="6" id="KW-0175">Coiled coil</keyword>
<evidence type="ECO:0000256" key="2">
    <source>
        <dbReference type="ARBA" id="ARBA00006178"/>
    </source>
</evidence>
<dbReference type="Pfam" id="PF05236">
    <property type="entry name" value="TAF4"/>
    <property type="match status" value="1"/>
</dbReference>
<feature type="region of interest" description="Disordered" evidence="7">
    <location>
        <begin position="217"/>
        <end position="245"/>
    </location>
</feature>
<keyword evidence="3" id="KW-0805">Transcription regulation</keyword>
<name>A0A182M7Z0_9DIPT</name>
<evidence type="ECO:0000256" key="3">
    <source>
        <dbReference type="ARBA" id="ARBA00023015"/>
    </source>
</evidence>
<organism evidence="9 10">
    <name type="scientific">Anopheles culicifacies</name>
    <dbReference type="NCBI Taxonomy" id="139723"/>
    <lineage>
        <taxon>Eukaryota</taxon>
        <taxon>Metazoa</taxon>
        <taxon>Ecdysozoa</taxon>
        <taxon>Arthropoda</taxon>
        <taxon>Hexapoda</taxon>
        <taxon>Insecta</taxon>
        <taxon>Pterygota</taxon>
        <taxon>Neoptera</taxon>
        <taxon>Endopterygota</taxon>
        <taxon>Diptera</taxon>
        <taxon>Nematocera</taxon>
        <taxon>Culicoidea</taxon>
        <taxon>Culicidae</taxon>
        <taxon>Anophelinae</taxon>
        <taxon>Anopheles</taxon>
        <taxon>culicifacies species complex</taxon>
    </lineage>
</organism>
<evidence type="ECO:0000259" key="8">
    <source>
        <dbReference type="Pfam" id="PF05236"/>
    </source>
</evidence>
<keyword evidence="10" id="KW-1185">Reference proteome</keyword>
<feature type="region of interest" description="Disordered" evidence="7">
    <location>
        <begin position="448"/>
        <end position="481"/>
    </location>
</feature>
<evidence type="ECO:0000256" key="4">
    <source>
        <dbReference type="ARBA" id="ARBA00023163"/>
    </source>
</evidence>
<dbReference type="Gene3D" id="1.10.20.10">
    <property type="entry name" value="Histone, subunit A"/>
    <property type="match status" value="1"/>
</dbReference>
<evidence type="ECO:0000313" key="9">
    <source>
        <dbReference type="EnsemblMetazoa" id="ACUA011707-PA"/>
    </source>
</evidence>
<protein>
    <recommendedName>
        <fullName evidence="8">Transcription initiation factor TFIID component TAF4 C-terminal domain-containing protein</fullName>
    </recommendedName>
</protein>
<feature type="domain" description="Transcription initiation factor TFIID component TAF4 C-terminal" evidence="8">
    <location>
        <begin position="267"/>
        <end position="509"/>
    </location>
</feature>
<comment type="subcellular location">
    <subcellularLocation>
        <location evidence="1">Nucleus</location>
    </subcellularLocation>
</comment>
<reference evidence="10" key="1">
    <citation type="submission" date="2013-09" db="EMBL/GenBank/DDBJ databases">
        <title>The Genome Sequence of Anopheles culicifacies species A.</title>
        <authorList>
            <consortium name="The Broad Institute Genomics Platform"/>
            <person name="Neafsey D.E."/>
            <person name="Besansky N."/>
            <person name="Howell P."/>
            <person name="Walton C."/>
            <person name="Young S.K."/>
            <person name="Zeng Q."/>
            <person name="Gargeya S."/>
            <person name="Fitzgerald M."/>
            <person name="Haas B."/>
            <person name="Abouelleil A."/>
            <person name="Allen A.W."/>
            <person name="Alvarado L."/>
            <person name="Arachchi H.M."/>
            <person name="Berlin A.M."/>
            <person name="Chapman S.B."/>
            <person name="Gainer-Dewar J."/>
            <person name="Goldberg J."/>
            <person name="Griggs A."/>
            <person name="Gujja S."/>
            <person name="Hansen M."/>
            <person name="Howarth C."/>
            <person name="Imamovic A."/>
            <person name="Ireland A."/>
            <person name="Larimer J."/>
            <person name="McCowan C."/>
            <person name="Murphy C."/>
            <person name="Pearson M."/>
            <person name="Poon T.W."/>
            <person name="Priest M."/>
            <person name="Roberts A."/>
            <person name="Saif S."/>
            <person name="Shea T."/>
            <person name="Sisk P."/>
            <person name="Sykes S."/>
            <person name="Wortman J."/>
            <person name="Nusbaum C."/>
            <person name="Birren B."/>
        </authorList>
    </citation>
    <scope>NUCLEOTIDE SEQUENCE [LARGE SCALE GENOMIC DNA]</scope>
    <source>
        <strain evidence="10">A-37</strain>
    </source>
</reference>
<accession>A0A182M7Z0</accession>
<dbReference type="Proteomes" id="UP000075883">
    <property type="component" value="Unassembled WGS sequence"/>
</dbReference>
<dbReference type="AlphaFoldDB" id="A0A182M7Z0"/>
<evidence type="ECO:0000256" key="1">
    <source>
        <dbReference type="ARBA" id="ARBA00004123"/>
    </source>
</evidence>
<evidence type="ECO:0000256" key="7">
    <source>
        <dbReference type="SAM" id="MobiDB-lite"/>
    </source>
</evidence>
<feature type="compositionally biased region" description="Low complexity" evidence="7">
    <location>
        <begin position="228"/>
        <end position="243"/>
    </location>
</feature>
<dbReference type="PANTHER" id="PTHR15138:SF14">
    <property type="entry name" value="TRANSCRIPTION INITIATION FACTOR TFIID SUBUNIT 4"/>
    <property type="match status" value="1"/>
</dbReference>
<dbReference type="STRING" id="139723.A0A182M7Z0"/>
<dbReference type="VEuPathDB" id="VectorBase:ACUA011707"/>
<feature type="region of interest" description="Disordered" evidence="7">
    <location>
        <begin position="170"/>
        <end position="194"/>
    </location>
</feature>
<dbReference type="PANTHER" id="PTHR15138">
    <property type="entry name" value="TRANSCRIPTION INITIATION FACTOR TFIID SUBUNIT 4"/>
    <property type="match status" value="1"/>
</dbReference>
<dbReference type="GO" id="GO:0003677">
    <property type="term" value="F:DNA binding"/>
    <property type="evidence" value="ECO:0007669"/>
    <property type="project" value="TreeGrafter"/>
</dbReference>
<dbReference type="CDD" id="cd08045">
    <property type="entry name" value="HFD_TAF4"/>
    <property type="match status" value="1"/>
</dbReference>
<feature type="coiled-coil region" evidence="6">
    <location>
        <begin position="375"/>
        <end position="441"/>
    </location>
</feature>
<comment type="similarity">
    <text evidence="2">Belongs to the TAF4 family.</text>
</comment>
<dbReference type="EnsemblMetazoa" id="ACUA011707-RA">
    <property type="protein sequence ID" value="ACUA011707-PA"/>
    <property type="gene ID" value="ACUA011707"/>
</dbReference>
<keyword evidence="4" id="KW-0804">Transcription</keyword>
<dbReference type="InterPro" id="IPR007900">
    <property type="entry name" value="TAF4_C"/>
</dbReference>
<dbReference type="GO" id="GO:0006367">
    <property type="term" value="P:transcription initiation at RNA polymerase II promoter"/>
    <property type="evidence" value="ECO:0007669"/>
    <property type="project" value="TreeGrafter"/>
</dbReference>
<proteinExistence type="inferred from homology"/>
<sequence length="512" mass="53057">IRAPSGTSITRTGATLQIRTTTPVSRTVTSVGGTTVTTGGIGKQILQSQVNQIRGQTPVASVAAVAAAAAAAASGSTATQVKQVTAITGGGNVVVSLNQVPPPMQPVSGNASVIGSTAGSLAVSLVPTMPALTLTSSAVSAGLGAGVASTAATAVPAGGLSATVVVNSSSTAPPPTGAVASAGTAATGVGSNSGSGITAAPTLTSVSTNKTVTAKSQNLSGASKKKASSSSAASGTDAESAASKRAGASAQSQFYHHHASMYGDDDINDVAAMGGVNLAEETQRILGSTEFVGTQIRSCKDEVFLHLPALQSRIRNIIARHGLEEPSNEVAVLISHACQERLKNIVEKLAIIAEHRIDIIKLDPRYEVTKDVRGQIKFLEELDKAEQKRHEEQEREMLMRAAKSRSKTEDPEQAKLKAKAKEMQRAEMEELRQRDANLTALQAIGPRKKPKLEEGVTASAAPGVSGIGTLSGKTPTPLRPRIKRVNLRDMLFYLEQERDTGKSQMLYKAYLK</sequence>
<dbReference type="InterPro" id="IPR009072">
    <property type="entry name" value="Histone-fold"/>
</dbReference>
<reference evidence="9" key="2">
    <citation type="submission" date="2020-05" db="UniProtKB">
        <authorList>
            <consortium name="EnsemblMetazoa"/>
        </authorList>
    </citation>
    <scope>IDENTIFICATION</scope>
    <source>
        <strain evidence="9">A-37</strain>
    </source>
</reference>
<evidence type="ECO:0000256" key="5">
    <source>
        <dbReference type="ARBA" id="ARBA00023242"/>
    </source>
</evidence>
<dbReference type="GO" id="GO:0005669">
    <property type="term" value="C:transcription factor TFIID complex"/>
    <property type="evidence" value="ECO:0007669"/>
    <property type="project" value="InterPro"/>
</dbReference>
<dbReference type="GO" id="GO:0046982">
    <property type="term" value="F:protein heterodimerization activity"/>
    <property type="evidence" value="ECO:0007669"/>
    <property type="project" value="InterPro"/>
</dbReference>
<keyword evidence="5" id="KW-0539">Nucleus</keyword>
<dbReference type="GO" id="GO:0016251">
    <property type="term" value="F:RNA polymerase II general transcription initiation factor activity"/>
    <property type="evidence" value="ECO:0007669"/>
    <property type="project" value="TreeGrafter"/>
</dbReference>
<evidence type="ECO:0000313" key="10">
    <source>
        <dbReference type="Proteomes" id="UP000075883"/>
    </source>
</evidence>